<dbReference type="EMBL" id="CP123872">
    <property type="protein sequence ID" value="WND02200.1"/>
    <property type="molecule type" value="Genomic_DNA"/>
</dbReference>
<protein>
    <submittedName>
        <fullName evidence="3">Redoxin domain-containing protein</fullName>
    </submittedName>
</protein>
<dbReference type="SUPFAM" id="SSF52833">
    <property type="entry name" value="Thioredoxin-like"/>
    <property type="match status" value="1"/>
</dbReference>
<gene>
    <name evidence="3" type="ORF">QGN29_11625</name>
</gene>
<dbReference type="GO" id="GO:0016209">
    <property type="term" value="F:antioxidant activity"/>
    <property type="evidence" value="ECO:0007669"/>
    <property type="project" value="InterPro"/>
</dbReference>
<evidence type="ECO:0000313" key="4">
    <source>
        <dbReference type="Proteomes" id="UP001268683"/>
    </source>
</evidence>
<sequence>MNKLLIAVFLLFGTFTVNALDVKVGKEAPDFTLKSSMGKTLTLSSLRGKTVMLEWTNHGCPYVKKHYNSGNMQKTQKALTDDGVVWLSIISSAPGKQGYVSAEEANDLSSSRGVYSSHVLLDPTGKVGKLYNAKTTPEMFLIDPKGTIQYMGAIDDKPSARPSSLKGATNYALNAWKSFKEDKEISPNTTKPYGCSVKYAD</sequence>
<keyword evidence="1" id="KW-0732">Signal</keyword>
<dbReference type="InterPro" id="IPR036249">
    <property type="entry name" value="Thioredoxin-like_sf"/>
</dbReference>
<evidence type="ECO:0000259" key="2">
    <source>
        <dbReference type="PROSITE" id="PS51352"/>
    </source>
</evidence>
<dbReference type="PANTHER" id="PTHR43640">
    <property type="entry name" value="OS07G0260300 PROTEIN"/>
    <property type="match status" value="1"/>
</dbReference>
<dbReference type="KEGG" id="tmk:QGN29_11625"/>
<accession>A0AA52EG57</accession>
<dbReference type="Pfam" id="PF00578">
    <property type="entry name" value="AhpC-TSA"/>
    <property type="match status" value="1"/>
</dbReference>
<evidence type="ECO:0000256" key="1">
    <source>
        <dbReference type="SAM" id="SignalP"/>
    </source>
</evidence>
<dbReference type="AlphaFoldDB" id="A0AA52EG57"/>
<proteinExistence type="predicted"/>
<keyword evidence="4" id="KW-1185">Reference proteome</keyword>
<dbReference type="RefSeq" id="WP_310798035.1">
    <property type="nucleotide sequence ID" value="NZ_CP123872.1"/>
</dbReference>
<organism evidence="3 4">
    <name type="scientific">Temperatibacter marinus</name>
    <dbReference type="NCBI Taxonomy" id="1456591"/>
    <lineage>
        <taxon>Bacteria</taxon>
        <taxon>Pseudomonadati</taxon>
        <taxon>Pseudomonadota</taxon>
        <taxon>Alphaproteobacteria</taxon>
        <taxon>Kordiimonadales</taxon>
        <taxon>Temperatibacteraceae</taxon>
        <taxon>Temperatibacter</taxon>
    </lineage>
</organism>
<dbReference type="PANTHER" id="PTHR43640:SF1">
    <property type="entry name" value="THIOREDOXIN-DEPENDENT PEROXIREDOXIN"/>
    <property type="match status" value="1"/>
</dbReference>
<dbReference type="Gene3D" id="3.40.30.10">
    <property type="entry name" value="Glutaredoxin"/>
    <property type="match status" value="1"/>
</dbReference>
<feature type="domain" description="Thioredoxin" evidence="2">
    <location>
        <begin position="22"/>
        <end position="174"/>
    </location>
</feature>
<feature type="signal peptide" evidence="1">
    <location>
        <begin position="1"/>
        <end position="19"/>
    </location>
</feature>
<dbReference type="InterPro" id="IPR013766">
    <property type="entry name" value="Thioredoxin_domain"/>
</dbReference>
<name>A0AA52EG57_9PROT</name>
<dbReference type="PROSITE" id="PS51352">
    <property type="entry name" value="THIOREDOXIN_2"/>
    <property type="match status" value="1"/>
</dbReference>
<dbReference type="Proteomes" id="UP001268683">
    <property type="component" value="Chromosome"/>
</dbReference>
<dbReference type="InterPro" id="IPR047262">
    <property type="entry name" value="PRX-like1"/>
</dbReference>
<evidence type="ECO:0000313" key="3">
    <source>
        <dbReference type="EMBL" id="WND02200.1"/>
    </source>
</evidence>
<feature type="chain" id="PRO_5041448305" evidence="1">
    <location>
        <begin position="20"/>
        <end position="201"/>
    </location>
</feature>
<dbReference type="InterPro" id="IPR000866">
    <property type="entry name" value="AhpC/TSA"/>
</dbReference>
<dbReference type="GO" id="GO:0016491">
    <property type="term" value="F:oxidoreductase activity"/>
    <property type="evidence" value="ECO:0007669"/>
    <property type="project" value="InterPro"/>
</dbReference>
<reference evidence="3" key="1">
    <citation type="submission" date="2023-04" db="EMBL/GenBank/DDBJ databases">
        <title>Complete genome sequence of Temperatibacter marinus.</title>
        <authorList>
            <person name="Rong J.-C."/>
            <person name="Yi M.-L."/>
            <person name="Zhao Q."/>
        </authorList>
    </citation>
    <scope>NUCLEOTIDE SEQUENCE</scope>
    <source>
        <strain evidence="3">NBRC 110045</strain>
    </source>
</reference>